<keyword evidence="5 7" id="KW-1133">Transmembrane helix</keyword>
<comment type="subcellular location">
    <subcellularLocation>
        <location evidence="1">Membrane</location>
        <topology evidence="1">Multi-pass membrane protein</topology>
    </subcellularLocation>
</comment>
<accession>A0ABM1TE76</accession>
<feature type="non-terminal residue" evidence="9">
    <location>
        <position position="1"/>
    </location>
</feature>
<feature type="transmembrane region" description="Helical" evidence="7">
    <location>
        <begin position="74"/>
        <end position="93"/>
    </location>
</feature>
<dbReference type="PRINTS" id="PR01130">
    <property type="entry name" value="DERENTRNSPRT"/>
</dbReference>
<dbReference type="Pfam" id="PF01733">
    <property type="entry name" value="Nucleoside_tran"/>
    <property type="match status" value="1"/>
</dbReference>
<protein>
    <submittedName>
        <fullName evidence="9">Equilibrative nucleoside transporter 1-like</fullName>
    </submittedName>
</protein>
<feature type="transmembrane region" description="Helical" evidence="7">
    <location>
        <begin position="204"/>
        <end position="227"/>
    </location>
</feature>
<dbReference type="GeneID" id="111088416"/>
<dbReference type="RefSeq" id="XP_022254182.1">
    <property type="nucleotide sequence ID" value="XM_022398474.1"/>
</dbReference>
<keyword evidence="4 7" id="KW-0812">Transmembrane</keyword>
<name>A0ABM1TE76_LIMPO</name>
<keyword evidence="6 7" id="KW-0472">Membrane</keyword>
<evidence type="ECO:0000313" key="9">
    <source>
        <dbReference type="RefSeq" id="XP_022254182.1"/>
    </source>
</evidence>
<comment type="similarity">
    <text evidence="2">Belongs to the SLC29A/ENT transporter (TC 2.A.57) family.</text>
</comment>
<evidence type="ECO:0000313" key="8">
    <source>
        <dbReference type="Proteomes" id="UP000694941"/>
    </source>
</evidence>
<sequence>VSPMKRIGGSLLVCLVLFIVTTVLVEINTDSHQRTFLISTLCSVVLVNVAAAFLQGGSVGLAGCFPTKFMEASINGQAVGGVITSLAQVLSLIGQSSPISSAFGYFLFSVVILLVTILFFLTMLKTSFFKHYLSIQAGCGNYLKINESEEIRDVPLLKVFQDIILYFIGIVLIFWVTLSVYPAVTVLVESVSKESGSSFTGQLFAFLLFYRKCIYYISFGRAITYFFRVF</sequence>
<evidence type="ECO:0000256" key="7">
    <source>
        <dbReference type="SAM" id="Phobius"/>
    </source>
</evidence>
<evidence type="ECO:0000256" key="4">
    <source>
        <dbReference type="ARBA" id="ARBA00022692"/>
    </source>
</evidence>
<feature type="transmembrane region" description="Helical" evidence="7">
    <location>
        <begin position="105"/>
        <end position="124"/>
    </location>
</feature>
<evidence type="ECO:0000256" key="6">
    <source>
        <dbReference type="ARBA" id="ARBA00023136"/>
    </source>
</evidence>
<dbReference type="PANTHER" id="PTHR10332:SF88">
    <property type="entry name" value="EQUILIBRATIVE NUCLEOSIDE TRANSPORTER 1, ISOFORM A"/>
    <property type="match status" value="1"/>
</dbReference>
<evidence type="ECO:0000256" key="5">
    <source>
        <dbReference type="ARBA" id="ARBA00022989"/>
    </source>
</evidence>
<proteinExistence type="inferred from homology"/>
<keyword evidence="3" id="KW-0813">Transport</keyword>
<evidence type="ECO:0000256" key="3">
    <source>
        <dbReference type="ARBA" id="ARBA00022448"/>
    </source>
</evidence>
<evidence type="ECO:0000256" key="2">
    <source>
        <dbReference type="ARBA" id="ARBA00007965"/>
    </source>
</evidence>
<organism evidence="8 9">
    <name type="scientific">Limulus polyphemus</name>
    <name type="common">Atlantic horseshoe crab</name>
    <dbReference type="NCBI Taxonomy" id="6850"/>
    <lineage>
        <taxon>Eukaryota</taxon>
        <taxon>Metazoa</taxon>
        <taxon>Ecdysozoa</taxon>
        <taxon>Arthropoda</taxon>
        <taxon>Chelicerata</taxon>
        <taxon>Merostomata</taxon>
        <taxon>Xiphosura</taxon>
        <taxon>Limulidae</taxon>
        <taxon>Limulus</taxon>
    </lineage>
</organism>
<reference evidence="9" key="1">
    <citation type="submission" date="2025-08" db="UniProtKB">
        <authorList>
            <consortium name="RefSeq"/>
        </authorList>
    </citation>
    <scope>IDENTIFICATION</scope>
    <source>
        <tissue evidence="9">Muscle</tissue>
    </source>
</reference>
<gene>
    <name evidence="9" type="primary">LOC111088416</name>
</gene>
<keyword evidence="8" id="KW-1185">Reference proteome</keyword>
<dbReference type="Proteomes" id="UP000694941">
    <property type="component" value="Unplaced"/>
</dbReference>
<dbReference type="PANTHER" id="PTHR10332">
    <property type="entry name" value="EQUILIBRATIVE NUCLEOSIDE TRANSPORTER"/>
    <property type="match status" value="1"/>
</dbReference>
<evidence type="ECO:0000256" key="1">
    <source>
        <dbReference type="ARBA" id="ARBA00004141"/>
    </source>
</evidence>
<feature type="transmembrane region" description="Helical" evidence="7">
    <location>
        <begin position="163"/>
        <end position="184"/>
    </location>
</feature>
<dbReference type="InterPro" id="IPR002259">
    <property type="entry name" value="Eqnu_transpt"/>
</dbReference>